<evidence type="ECO:0000256" key="5">
    <source>
        <dbReference type="ARBA" id="ARBA00022741"/>
    </source>
</evidence>
<comment type="similarity">
    <text evidence="2">Belongs to the CTP synthase family.</text>
</comment>
<proteinExistence type="inferred from homology"/>
<feature type="domain" description="CTP synthase N-terminal" evidence="11">
    <location>
        <begin position="4"/>
        <end position="265"/>
    </location>
</feature>
<evidence type="ECO:0000259" key="10">
    <source>
        <dbReference type="Pfam" id="PF00117"/>
    </source>
</evidence>
<evidence type="ECO:0000259" key="11">
    <source>
        <dbReference type="Pfam" id="PF06418"/>
    </source>
</evidence>
<dbReference type="PANTHER" id="PTHR11550:SF0">
    <property type="entry name" value="CTP SYNTHASE-RELATED"/>
    <property type="match status" value="1"/>
</dbReference>
<dbReference type="InterPro" id="IPR029062">
    <property type="entry name" value="Class_I_gatase-like"/>
</dbReference>
<evidence type="ECO:0000256" key="1">
    <source>
        <dbReference type="ARBA" id="ARBA00005171"/>
    </source>
</evidence>
<dbReference type="EC" id="6.3.4.2" evidence="3"/>
<dbReference type="UniPathway" id="UPA00159">
    <property type="reaction ID" value="UER00277"/>
</dbReference>
<gene>
    <name evidence="12" type="ORF">B2A_03809</name>
</gene>
<dbReference type="EMBL" id="AUZZ01002537">
    <property type="protein sequence ID" value="EQD59761.1"/>
    <property type="molecule type" value="Genomic_DNA"/>
</dbReference>
<dbReference type="GO" id="GO:0005524">
    <property type="term" value="F:ATP binding"/>
    <property type="evidence" value="ECO:0007669"/>
    <property type="project" value="UniProtKB-KW"/>
</dbReference>
<dbReference type="Gene3D" id="3.40.50.880">
    <property type="match status" value="1"/>
</dbReference>
<dbReference type="InterPro" id="IPR004468">
    <property type="entry name" value="CTP_synthase"/>
</dbReference>
<reference evidence="12" key="1">
    <citation type="submission" date="2013-08" db="EMBL/GenBank/DDBJ databases">
        <authorList>
            <person name="Mendez C."/>
            <person name="Richter M."/>
            <person name="Ferrer M."/>
            <person name="Sanchez J."/>
        </authorList>
    </citation>
    <scope>NUCLEOTIDE SEQUENCE</scope>
</reference>
<dbReference type="SUPFAM" id="SSF52540">
    <property type="entry name" value="P-loop containing nucleoside triphosphate hydrolases"/>
    <property type="match status" value="1"/>
</dbReference>
<comment type="catalytic activity">
    <reaction evidence="9">
        <text>UTP + L-glutamine + ATP + H2O = CTP + L-glutamate + ADP + phosphate + 2 H(+)</text>
        <dbReference type="Rhea" id="RHEA:26426"/>
        <dbReference type="ChEBI" id="CHEBI:15377"/>
        <dbReference type="ChEBI" id="CHEBI:15378"/>
        <dbReference type="ChEBI" id="CHEBI:29985"/>
        <dbReference type="ChEBI" id="CHEBI:30616"/>
        <dbReference type="ChEBI" id="CHEBI:37563"/>
        <dbReference type="ChEBI" id="CHEBI:43474"/>
        <dbReference type="ChEBI" id="CHEBI:46398"/>
        <dbReference type="ChEBI" id="CHEBI:58359"/>
        <dbReference type="ChEBI" id="CHEBI:456216"/>
        <dbReference type="EC" id="6.3.4.2"/>
    </reaction>
</comment>
<evidence type="ECO:0000256" key="9">
    <source>
        <dbReference type="ARBA" id="ARBA00047781"/>
    </source>
</evidence>
<dbReference type="GO" id="GO:0044210">
    <property type="term" value="P:'de novo' CTP biosynthetic process"/>
    <property type="evidence" value="ECO:0007669"/>
    <property type="project" value="UniProtKB-UniPathway"/>
</dbReference>
<dbReference type="AlphaFoldDB" id="T1AGY8"/>
<accession>T1AGY8</accession>
<dbReference type="GO" id="GO:0019856">
    <property type="term" value="P:pyrimidine nucleobase biosynthetic process"/>
    <property type="evidence" value="ECO:0007669"/>
    <property type="project" value="TreeGrafter"/>
</dbReference>
<comment type="pathway">
    <text evidence="1">Pyrimidine metabolism; CTP biosynthesis via de novo pathway; CTP from UDP: step 2/2.</text>
</comment>
<dbReference type="Gene3D" id="3.40.50.300">
    <property type="entry name" value="P-loop containing nucleotide triphosphate hydrolases"/>
    <property type="match status" value="1"/>
</dbReference>
<evidence type="ECO:0000256" key="8">
    <source>
        <dbReference type="ARBA" id="ARBA00022975"/>
    </source>
</evidence>
<dbReference type="InterPro" id="IPR017926">
    <property type="entry name" value="GATASE"/>
</dbReference>
<dbReference type="GO" id="GO:0003883">
    <property type="term" value="F:CTP synthase activity"/>
    <property type="evidence" value="ECO:0007669"/>
    <property type="project" value="UniProtKB-EC"/>
</dbReference>
<dbReference type="FunFam" id="3.40.50.880:FF:000002">
    <property type="entry name" value="CTP synthase"/>
    <property type="match status" value="1"/>
</dbReference>
<keyword evidence="4" id="KW-0436">Ligase</keyword>
<reference evidence="12" key="2">
    <citation type="journal article" date="2014" name="ISME J.">
        <title>Microbial stratification in low pH oxic and suboxic macroscopic growths along an acid mine drainage.</title>
        <authorList>
            <person name="Mendez-Garcia C."/>
            <person name="Mesa V."/>
            <person name="Sprenger R.R."/>
            <person name="Richter M."/>
            <person name="Diez M.S."/>
            <person name="Solano J."/>
            <person name="Bargiela R."/>
            <person name="Golyshina O.V."/>
            <person name="Manteca A."/>
            <person name="Ramos J.L."/>
            <person name="Gallego J.R."/>
            <person name="Llorente I."/>
            <person name="Martins Dos Santos V.A."/>
            <person name="Jensen O.N."/>
            <person name="Pelaez A.I."/>
            <person name="Sanchez J."/>
            <person name="Ferrer M."/>
        </authorList>
    </citation>
    <scope>NUCLEOTIDE SEQUENCE</scope>
</reference>
<dbReference type="NCBIfam" id="TIGR00337">
    <property type="entry name" value="PyrG"/>
    <property type="match status" value="1"/>
</dbReference>
<dbReference type="InterPro" id="IPR033828">
    <property type="entry name" value="GATase1_CTP_Synthase"/>
</dbReference>
<feature type="domain" description="Glutamine amidotransferase" evidence="10">
    <location>
        <begin position="302"/>
        <end position="526"/>
    </location>
</feature>
<dbReference type="Pfam" id="PF00117">
    <property type="entry name" value="GATase"/>
    <property type="match status" value="1"/>
</dbReference>
<dbReference type="PROSITE" id="PS51273">
    <property type="entry name" value="GATASE_TYPE_1"/>
    <property type="match status" value="1"/>
</dbReference>
<evidence type="ECO:0000256" key="2">
    <source>
        <dbReference type="ARBA" id="ARBA00007533"/>
    </source>
</evidence>
<dbReference type="NCBIfam" id="NF003792">
    <property type="entry name" value="PRK05380.1"/>
    <property type="match status" value="1"/>
</dbReference>
<dbReference type="Pfam" id="PF06418">
    <property type="entry name" value="CTP_synth_N"/>
    <property type="match status" value="1"/>
</dbReference>
<dbReference type="SUPFAM" id="SSF52317">
    <property type="entry name" value="Class I glutamine amidotransferase-like"/>
    <property type="match status" value="1"/>
</dbReference>
<dbReference type="CDD" id="cd01746">
    <property type="entry name" value="GATase1_CTP_Synthase"/>
    <property type="match status" value="1"/>
</dbReference>
<dbReference type="InterPro" id="IPR017456">
    <property type="entry name" value="CTP_synthase_N"/>
</dbReference>
<evidence type="ECO:0000256" key="6">
    <source>
        <dbReference type="ARBA" id="ARBA00022840"/>
    </source>
</evidence>
<evidence type="ECO:0000256" key="7">
    <source>
        <dbReference type="ARBA" id="ARBA00022962"/>
    </source>
</evidence>
<evidence type="ECO:0000256" key="4">
    <source>
        <dbReference type="ARBA" id="ARBA00022598"/>
    </source>
</evidence>
<dbReference type="GO" id="GO:0042802">
    <property type="term" value="F:identical protein binding"/>
    <property type="evidence" value="ECO:0007669"/>
    <property type="project" value="TreeGrafter"/>
</dbReference>
<keyword evidence="8" id="KW-0665">Pyrimidine biosynthesis</keyword>
<keyword evidence="6" id="KW-0067">ATP-binding</keyword>
<evidence type="ECO:0000256" key="3">
    <source>
        <dbReference type="ARBA" id="ARBA00012291"/>
    </source>
</evidence>
<evidence type="ECO:0000313" key="12">
    <source>
        <dbReference type="EMBL" id="EQD59761.1"/>
    </source>
</evidence>
<sequence length="539" mass="60875">MRTKFVVVTGSLMSGMGKGLITSSILKILDMYGYNVLPVKFDGYLNYDCGTMNPYRHGEVFVLDDKSEVDMDFGMYERFLEKPLFGDLSITGGKLFSGIIKKERKGEYLGEDVQIIPHLTNEIISRIKGIAEKNDLDVMVIEVGGTLGDIENSYFVEAMRQLMLKEKVIFASLTYLPMLDVVGEQKTKPTQIAYRAMMALGIKPTFLFCRTEGELQKKTKSKLSLFTSIDESYIFDDSTQSHLYTIPLHFMEQGFDKILLDELGLHGKISQKKLEKLKALNEAILHPSKEVNIGVVGKYVELRDAYASVKEALVHSGAKLDSRVNIRWIESESLEGSNDGMYLSDLDGIIVPGGFGKRGIEGMIKAITYARESGTPYLGLCLGMQLMSIEYARNVCGMKEANSTEFDPKVQHKVIYTLPSQRRREYKGATMRLGDWSGIIIEKDSIAHKAYKSDIFHERHRHRYEFNNKYMERMMEKGFVISSVTPEDKLVETVEWSGSFGIGTQAHPELKSTPSKPAPLFLEFVRASIEKKYKGKNSD</sequence>
<dbReference type="InterPro" id="IPR027417">
    <property type="entry name" value="P-loop_NTPase"/>
</dbReference>
<protein>
    <recommendedName>
        <fullName evidence="3">CTP synthase (glutamine hydrolyzing)</fullName>
        <ecNumber evidence="3">6.3.4.2</ecNumber>
    </recommendedName>
</protein>
<organism evidence="12">
    <name type="scientific">mine drainage metagenome</name>
    <dbReference type="NCBI Taxonomy" id="410659"/>
    <lineage>
        <taxon>unclassified sequences</taxon>
        <taxon>metagenomes</taxon>
        <taxon>ecological metagenomes</taxon>
    </lineage>
</organism>
<keyword evidence="5" id="KW-0547">Nucleotide-binding</keyword>
<keyword evidence="7" id="KW-0315">Glutamine amidotransferase</keyword>
<comment type="caution">
    <text evidence="12">The sequence shown here is derived from an EMBL/GenBank/DDBJ whole genome shotgun (WGS) entry which is preliminary data.</text>
</comment>
<dbReference type="PANTHER" id="PTHR11550">
    <property type="entry name" value="CTP SYNTHASE"/>
    <property type="match status" value="1"/>
</dbReference>
<name>T1AGY8_9ZZZZ</name>